<dbReference type="Pfam" id="PF07720">
    <property type="entry name" value="TPR_3"/>
    <property type="match status" value="1"/>
</dbReference>
<dbReference type="InterPro" id="IPR011716">
    <property type="entry name" value="TPR-3"/>
</dbReference>
<dbReference type="Gene3D" id="1.25.40.10">
    <property type="entry name" value="Tetratricopeptide repeat domain"/>
    <property type="match status" value="1"/>
</dbReference>
<reference evidence="3 4" key="1">
    <citation type="submission" date="2017-03" db="EMBL/GenBank/DDBJ databases">
        <authorList>
            <person name="Afonso C.L."/>
            <person name="Miller P.J."/>
            <person name="Scott M.A."/>
            <person name="Spackman E."/>
            <person name="Goraichik I."/>
            <person name="Dimitrov K.M."/>
            <person name="Suarez D.L."/>
            <person name="Swayne D.E."/>
        </authorList>
    </citation>
    <scope>NUCLEOTIDE SEQUENCE [LARGE SCALE GENOMIC DNA]</scope>
    <source>
        <strain evidence="3">SB41UT1</strain>
    </source>
</reference>
<dbReference type="AlphaFoldDB" id="A0A1X7AFJ6"/>
<dbReference type="InterPro" id="IPR016379">
    <property type="entry name" value="T3SS_Ca_resp_chp_LcrH/SycD_sub"/>
</dbReference>
<dbReference type="RefSeq" id="WP_242667219.1">
    <property type="nucleotide sequence ID" value="NZ_CBCSCN010000004.1"/>
</dbReference>
<evidence type="ECO:0000256" key="1">
    <source>
        <dbReference type="ARBA" id="ARBA00010244"/>
    </source>
</evidence>
<dbReference type="PRINTS" id="PR01595">
    <property type="entry name" value="SYCDCHAPRONE"/>
</dbReference>
<proteinExistence type="inferred from homology"/>
<dbReference type="PIRSF" id="PIRSF003165">
    <property type="entry name" value="Chaperone_SicA"/>
    <property type="match status" value="1"/>
</dbReference>
<accession>A0A1X7AFJ6</accession>
<protein>
    <submittedName>
        <fullName evidence="3">Chaperone protein SicA</fullName>
    </submittedName>
</protein>
<gene>
    <name evidence="3" type="primary">sicA_1</name>
    <name evidence="3" type="ORF">EHSB41UT_00602</name>
</gene>
<evidence type="ECO:0000313" key="3">
    <source>
        <dbReference type="EMBL" id="SMA36139.1"/>
    </source>
</evidence>
<comment type="similarity">
    <text evidence="1">Belongs to the LcrH/SycD chaperone family.</text>
</comment>
<keyword evidence="2" id="KW-0143">Chaperone</keyword>
<evidence type="ECO:0000313" key="4">
    <source>
        <dbReference type="Proteomes" id="UP000196573"/>
    </source>
</evidence>
<dbReference type="InterPro" id="IPR011990">
    <property type="entry name" value="TPR-like_helical_dom_sf"/>
</dbReference>
<dbReference type="NCBIfam" id="TIGR02552">
    <property type="entry name" value="LcrH_SycD"/>
    <property type="match status" value="1"/>
</dbReference>
<dbReference type="InterPro" id="IPR005415">
    <property type="entry name" value="T3SS_Ca_resp_chp_LcrH/SycD"/>
</dbReference>
<dbReference type="Pfam" id="PF14559">
    <property type="entry name" value="TPR_19"/>
    <property type="match status" value="1"/>
</dbReference>
<dbReference type="Proteomes" id="UP000196573">
    <property type="component" value="Unassembled WGS sequence"/>
</dbReference>
<name>A0A1X7AFJ6_9GAMM</name>
<sequence length="164" mass="18661">MDKQDLDWSQEKVDDMLADYFSRGGTFKELKNLSDESMEAIYSVAFNLYQGGRYDEAKKVFQFLCFYDHYNKKYFLGLGACQMMEQDFDTAVELFSFASALDTDDPRAMMYIGDCHMAMGKPAAAKVAYETAAEWAGDQEEYKEEHERAVNMAASAGAVLEEDE</sequence>
<evidence type="ECO:0000256" key="2">
    <source>
        <dbReference type="ARBA" id="ARBA00023186"/>
    </source>
</evidence>
<keyword evidence="4" id="KW-1185">Reference proteome</keyword>
<dbReference type="SUPFAM" id="SSF48452">
    <property type="entry name" value="TPR-like"/>
    <property type="match status" value="1"/>
</dbReference>
<organism evidence="3 4">
    <name type="scientific">Parendozoicomonas haliclonae</name>
    <dbReference type="NCBI Taxonomy" id="1960125"/>
    <lineage>
        <taxon>Bacteria</taxon>
        <taxon>Pseudomonadati</taxon>
        <taxon>Pseudomonadota</taxon>
        <taxon>Gammaproteobacteria</taxon>
        <taxon>Oceanospirillales</taxon>
        <taxon>Endozoicomonadaceae</taxon>
        <taxon>Parendozoicomonas</taxon>
    </lineage>
</organism>
<dbReference type="EMBL" id="FWPT01000001">
    <property type="protein sequence ID" value="SMA36139.1"/>
    <property type="molecule type" value="Genomic_DNA"/>
</dbReference>